<keyword evidence="8" id="KW-0067">ATP-binding</keyword>
<comment type="pathway">
    <text evidence="1">Capsule biogenesis; capsule polysaccharide biosynthesis.</text>
</comment>
<dbReference type="InterPro" id="IPR027417">
    <property type="entry name" value="P-loop_NTPase"/>
</dbReference>
<dbReference type="GO" id="GO:0005524">
    <property type="term" value="F:ATP binding"/>
    <property type="evidence" value="ECO:0007669"/>
    <property type="project" value="UniProtKB-KW"/>
</dbReference>
<name>A0AAV3IWN8_ENTAV</name>
<dbReference type="GeneID" id="69567032"/>
<gene>
    <name evidence="16" type="ORF">I570_02695</name>
    <name evidence="15" type="ORF">OMU_03236</name>
</gene>
<dbReference type="GO" id="GO:0000271">
    <property type="term" value="P:polysaccharide biosynthetic process"/>
    <property type="evidence" value="ECO:0007669"/>
    <property type="project" value="UniProtKB-KW"/>
</dbReference>
<dbReference type="InterPro" id="IPR005702">
    <property type="entry name" value="Wzc-like_C"/>
</dbReference>
<comment type="function">
    <text evidence="12">Involved in the regulation of capsular polysaccharide biosynthesis. Autophosphorylation of CpsD attenuates its activity and reduces the level of encapsulation. May be part of a complex that directs the coordinated polymerization and export to the cell surface of the capsular polysaccharide.</text>
</comment>
<evidence type="ECO:0000256" key="9">
    <source>
        <dbReference type="ARBA" id="ARBA00022903"/>
    </source>
</evidence>
<dbReference type="EC" id="2.7.10.2" evidence="3"/>
<protein>
    <recommendedName>
        <fullName evidence="4">Tyrosine-protein kinase CpsD</fullName>
        <ecNumber evidence="3">2.7.10.2</ecNumber>
    </recommendedName>
</protein>
<dbReference type="GO" id="GO:0042802">
    <property type="term" value="F:identical protein binding"/>
    <property type="evidence" value="ECO:0007669"/>
    <property type="project" value="UniProtKB-ARBA"/>
</dbReference>
<dbReference type="Proteomes" id="UP000014107">
    <property type="component" value="Unassembled WGS sequence"/>
</dbReference>
<dbReference type="InterPro" id="IPR025669">
    <property type="entry name" value="AAA_dom"/>
</dbReference>
<dbReference type="EMBL" id="AHYV01000032">
    <property type="protein sequence ID" value="EOT42313.1"/>
    <property type="molecule type" value="Genomic_DNA"/>
</dbReference>
<evidence type="ECO:0000256" key="4">
    <source>
        <dbReference type="ARBA" id="ARBA00019200"/>
    </source>
</evidence>
<keyword evidence="10" id="KW-0829">Tyrosine-protein kinase</keyword>
<reference evidence="16 18" key="2">
    <citation type="submission" date="2013-03" db="EMBL/GenBank/DDBJ databases">
        <title>The Genome Sequence of Enterococcus avium ATCC_14025 (PacBio/Illumina hybrid assembly).</title>
        <authorList>
            <consortium name="The Broad Institute Genomics Platform"/>
            <consortium name="The Broad Institute Genome Sequencing Center for Infectious Disease"/>
            <person name="Earl A."/>
            <person name="Russ C."/>
            <person name="Gilmore M."/>
            <person name="Surin D."/>
            <person name="Walker B."/>
            <person name="Young S."/>
            <person name="Zeng Q."/>
            <person name="Gargeya S."/>
            <person name="Fitzgerald M."/>
            <person name="Haas B."/>
            <person name="Abouelleil A."/>
            <person name="Allen A.W."/>
            <person name="Alvarado L."/>
            <person name="Arachchi H.M."/>
            <person name="Berlin A.M."/>
            <person name="Chapman S.B."/>
            <person name="Gainer-Dewar J."/>
            <person name="Goldberg J."/>
            <person name="Griggs A."/>
            <person name="Gujja S."/>
            <person name="Hansen M."/>
            <person name="Howarth C."/>
            <person name="Imamovic A."/>
            <person name="Ireland A."/>
            <person name="Larimer J."/>
            <person name="McCowan C."/>
            <person name="Murphy C."/>
            <person name="Pearson M."/>
            <person name="Poon T.W."/>
            <person name="Priest M."/>
            <person name="Roberts A."/>
            <person name="Saif S."/>
            <person name="Shea T."/>
            <person name="Sisk P."/>
            <person name="Sykes S."/>
            <person name="Wortman J."/>
            <person name="Nusbaum C."/>
            <person name="Birren B."/>
        </authorList>
    </citation>
    <scope>NUCLEOTIDE SEQUENCE [LARGE SCALE GENOMIC DNA]</scope>
    <source>
        <strain evidence="16 18">ATCC 14025</strain>
    </source>
</reference>
<keyword evidence="11" id="KW-0270">Exopolysaccharide synthesis</keyword>
<keyword evidence="7 16" id="KW-0418">Kinase</keyword>
<proteinExistence type="inferred from homology"/>
<evidence type="ECO:0000256" key="13">
    <source>
        <dbReference type="ARBA" id="ARBA00051245"/>
    </source>
</evidence>
<evidence type="ECO:0000256" key="11">
    <source>
        <dbReference type="ARBA" id="ARBA00023169"/>
    </source>
</evidence>
<accession>A0AAV3IWN8</accession>
<dbReference type="Proteomes" id="UP000014104">
    <property type="component" value="Unassembled WGS sequence"/>
</dbReference>
<dbReference type="NCBIfam" id="TIGR01007">
    <property type="entry name" value="eps_fam"/>
    <property type="match status" value="1"/>
</dbReference>
<keyword evidence="17" id="KW-1185">Reference proteome</keyword>
<dbReference type="GO" id="GO:0004715">
    <property type="term" value="F:non-membrane spanning protein tyrosine kinase activity"/>
    <property type="evidence" value="ECO:0007669"/>
    <property type="project" value="UniProtKB-EC"/>
</dbReference>
<dbReference type="RefSeq" id="WP_016181042.1">
    <property type="nucleotide sequence ID" value="NZ_KE136365.1"/>
</dbReference>
<keyword evidence="6" id="KW-0547">Nucleotide-binding</keyword>
<evidence type="ECO:0000313" key="15">
    <source>
        <dbReference type="EMBL" id="EOT42313.1"/>
    </source>
</evidence>
<reference evidence="15 17" key="1">
    <citation type="submission" date="2013-03" db="EMBL/GenBank/DDBJ databases">
        <title>The Genome Sequence of Enterococcus avium ATCC_14025 (Illumina only assembly).</title>
        <authorList>
            <consortium name="The Broad Institute Genomics Platform"/>
            <consortium name="The Broad Institute Genome Sequencing Center for Infectious Disease"/>
            <person name="Earl A."/>
            <person name="Russ C."/>
            <person name="Gilmore M."/>
            <person name="Surin D."/>
            <person name="Walker B."/>
            <person name="Young S."/>
            <person name="Zeng Q."/>
            <person name="Gargeya S."/>
            <person name="Fitzgerald M."/>
            <person name="Haas B."/>
            <person name="Abouelleil A."/>
            <person name="Allen A.W."/>
            <person name="Alvarado L."/>
            <person name="Arachchi H.M."/>
            <person name="Berlin A.M."/>
            <person name="Chapman S.B."/>
            <person name="Gainer-Dewar J."/>
            <person name="Goldberg J."/>
            <person name="Griggs A."/>
            <person name="Gujja S."/>
            <person name="Hansen M."/>
            <person name="Howarth C."/>
            <person name="Imamovic A."/>
            <person name="Ireland A."/>
            <person name="Larimer J."/>
            <person name="McCowan C."/>
            <person name="Murphy C."/>
            <person name="Pearson M."/>
            <person name="Poon T.W."/>
            <person name="Priest M."/>
            <person name="Roberts A."/>
            <person name="Saif S."/>
            <person name="Shea T."/>
            <person name="Sisk P."/>
            <person name="Sykes S."/>
            <person name="Wortman J."/>
            <person name="Nusbaum C."/>
            <person name="Birren B."/>
        </authorList>
    </citation>
    <scope>NUCLEOTIDE SEQUENCE [LARGE SCALE GENOMIC DNA]</scope>
    <source>
        <strain evidence="15 17">ATCC 14025</strain>
    </source>
</reference>
<evidence type="ECO:0000256" key="2">
    <source>
        <dbReference type="ARBA" id="ARBA00007316"/>
    </source>
</evidence>
<evidence type="ECO:0000313" key="18">
    <source>
        <dbReference type="Proteomes" id="UP000014107"/>
    </source>
</evidence>
<evidence type="ECO:0000256" key="8">
    <source>
        <dbReference type="ARBA" id="ARBA00022840"/>
    </source>
</evidence>
<feature type="domain" description="AAA" evidence="14">
    <location>
        <begin position="49"/>
        <end position="182"/>
    </location>
</feature>
<dbReference type="Pfam" id="PF13614">
    <property type="entry name" value="AAA_31"/>
    <property type="match status" value="1"/>
</dbReference>
<dbReference type="AlphaFoldDB" id="A0AAV3IWN8"/>
<evidence type="ECO:0000256" key="1">
    <source>
        <dbReference type="ARBA" id="ARBA00005132"/>
    </source>
</evidence>
<evidence type="ECO:0000256" key="12">
    <source>
        <dbReference type="ARBA" id="ARBA00024964"/>
    </source>
</evidence>
<evidence type="ECO:0000256" key="5">
    <source>
        <dbReference type="ARBA" id="ARBA00022679"/>
    </source>
</evidence>
<keyword evidence="9" id="KW-0972">Capsule biogenesis/degradation</keyword>
<dbReference type="PANTHER" id="PTHR32309">
    <property type="entry name" value="TYROSINE-PROTEIN KINASE"/>
    <property type="match status" value="1"/>
</dbReference>
<evidence type="ECO:0000256" key="10">
    <source>
        <dbReference type="ARBA" id="ARBA00023137"/>
    </source>
</evidence>
<comment type="similarity">
    <text evidence="2">Belongs to the CpsD/CapB family.</text>
</comment>
<comment type="catalytic activity">
    <reaction evidence="13">
        <text>L-tyrosyl-[protein] + ATP = O-phospho-L-tyrosyl-[protein] + ADP + H(+)</text>
        <dbReference type="Rhea" id="RHEA:10596"/>
        <dbReference type="Rhea" id="RHEA-COMP:10136"/>
        <dbReference type="Rhea" id="RHEA-COMP:20101"/>
        <dbReference type="ChEBI" id="CHEBI:15378"/>
        <dbReference type="ChEBI" id="CHEBI:30616"/>
        <dbReference type="ChEBI" id="CHEBI:46858"/>
        <dbReference type="ChEBI" id="CHEBI:61978"/>
        <dbReference type="ChEBI" id="CHEBI:456216"/>
        <dbReference type="EC" id="2.7.10.2"/>
    </reaction>
</comment>
<sequence>MAKRMKQSDVAQAVSLFTLVDKSSPVSERYRTIRTNIQFASSADRQIKTLVITSSGPGEGKSTTAANLAVVFANSGQSVLLVDADMRKATVHKTFLLNNGVGLSNVLSTDMNVSDAVQRSVVPNLYVMTSGPKSPNPSELLGSTRMDQLVRELRADYDFVIFDMPPIVAVTDAQIVASKADGTMLVVRENVTRKDSLQKARELLSMVNANVLGAVFNGSTDANDQGYYYYGTDK</sequence>
<dbReference type="FunFam" id="3.40.50.300:FF:000527">
    <property type="entry name" value="Tyrosine-protein kinase etk"/>
    <property type="match status" value="1"/>
</dbReference>
<dbReference type="InterPro" id="IPR050445">
    <property type="entry name" value="Bact_polysacc_biosynth/exp"/>
</dbReference>
<evidence type="ECO:0000256" key="6">
    <source>
        <dbReference type="ARBA" id="ARBA00022741"/>
    </source>
</evidence>
<evidence type="ECO:0000313" key="17">
    <source>
        <dbReference type="Proteomes" id="UP000014104"/>
    </source>
</evidence>
<evidence type="ECO:0000256" key="7">
    <source>
        <dbReference type="ARBA" id="ARBA00022777"/>
    </source>
</evidence>
<dbReference type="SUPFAM" id="SSF52540">
    <property type="entry name" value="P-loop containing nucleoside triphosphate hydrolases"/>
    <property type="match status" value="1"/>
</dbReference>
<dbReference type="Gene3D" id="3.40.50.300">
    <property type="entry name" value="P-loop containing nucleotide triphosphate hydrolases"/>
    <property type="match status" value="1"/>
</dbReference>
<organism evidence="16 18">
    <name type="scientific">Enterococcus avium ATCC 14025</name>
    <dbReference type="NCBI Taxonomy" id="1140002"/>
    <lineage>
        <taxon>Bacteria</taxon>
        <taxon>Bacillati</taxon>
        <taxon>Bacillota</taxon>
        <taxon>Bacilli</taxon>
        <taxon>Lactobacillales</taxon>
        <taxon>Enterococcaceae</taxon>
        <taxon>Enterococcus</taxon>
    </lineage>
</organism>
<dbReference type="PANTHER" id="PTHR32309:SF13">
    <property type="entry name" value="FERRIC ENTEROBACTIN TRANSPORT PROTEIN FEPE"/>
    <property type="match status" value="1"/>
</dbReference>
<evidence type="ECO:0000256" key="3">
    <source>
        <dbReference type="ARBA" id="ARBA00011903"/>
    </source>
</evidence>
<dbReference type="GO" id="GO:0005886">
    <property type="term" value="C:plasma membrane"/>
    <property type="evidence" value="ECO:0007669"/>
    <property type="project" value="UniProtKB-ARBA"/>
</dbReference>
<dbReference type="EMBL" id="ASWL01000004">
    <property type="protein sequence ID" value="EOU20248.1"/>
    <property type="molecule type" value="Genomic_DNA"/>
</dbReference>
<comment type="caution">
    <text evidence="16">The sequence shown here is derived from an EMBL/GenBank/DDBJ whole genome shotgun (WGS) entry which is preliminary data.</text>
</comment>
<keyword evidence="5" id="KW-0808">Transferase</keyword>
<dbReference type="CDD" id="cd05387">
    <property type="entry name" value="BY-kinase"/>
    <property type="match status" value="1"/>
</dbReference>
<evidence type="ECO:0000259" key="14">
    <source>
        <dbReference type="Pfam" id="PF13614"/>
    </source>
</evidence>
<evidence type="ECO:0000313" key="16">
    <source>
        <dbReference type="EMBL" id="EOU20248.1"/>
    </source>
</evidence>